<gene>
    <name evidence="3" type="ORF">MM415A03650_0011</name>
    <name evidence="2" type="ORF">TM448A02405_0008</name>
</gene>
<protein>
    <submittedName>
        <fullName evidence="2">Putative PD-(D/E)XK nuclease superfamily protein</fullName>
    </submittedName>
</protein>
<dbReference type="Pfam" id="PF12705">
    <property type="entry name" value="PDDEXK_1"/>
    <property type="match status" value="1"/>
</dbReference>
<dbReference type="InterPro" id="IPR038726">
    <property type="entry name" value="PDDEXK_AddAB-type"/>
</dbReference>
<accession>A0A6H1ZVJ7</accession>
<proteinExistence type="predicted"/>
<evidence type="ECO:0000259" key="1">
    <source>
        <dbReference type="Pfam" id="PF12705"/>
    </source>
</evidence>
<sequence length="318" mass="38172">MNMIKEHQCWNIIDSSKLDSWLDCSRKYFFEHLLGWRVNMPAHDPYFGESWHKAREHQLLHGYDDVQGAYDAFINHYRKEFQPESDSMYTPKDPTAVLHALVKFATERQRDLEENELLYTEMSGTVPVDMKGRVLHYRMDSILRRKSDGKIFSWDHKSAKSFSRFWTDKFFLSIQTGTYTHCMYCMYPVDQVIGIEYDGCAFQYLKRNQEYRIELKQVPAWKTPDQMNVWLWNVIQYLDDIERETDRLSHCKEDDAVMMAFPLNPNSCTKYFGCAFHDYCMSWANPLQHCYEPPLGFKVDFWDPREMQTTHKMNLEWR</sequence>
<feature type="domain" description="PD-(D/E)XK endonuclease-like" evidence="1">
    <location>
        <begin position="16"/>
        <end position="280"/>
    </location>
</feature>
<dbReference type="EMBL" id="MT141804">
    <property type="protein sequence ID" value="QJA70582.1"/>
    <property type="molecule type" value="Genomic_DNA"/>
</dbReference>
<evidence type="ECO:0000313" key="2">
    <source>
        <dbReference type="EMBL" id="QJA51953.1"/>
    </source>
</evidence>
<organism evidence="2">
    <name type="scientific">viral metagenome</name>
    <dbReference type="NCBI Taxonomy" id="1070528"/>
    <lineage>
        <taxon>unclassified sequences</taxon>
        <taxon>metagenomes</taxon>
        <taxon>organismal metagenomes</taxon>
    </lineage>
</organism>
<dbReference type="AlphaFoldDB" id="A0A6H1ZVJ7"/>
<reference evidence="2" key="1">
    <citation type="submission" date="2020-03" db="EMBL/GenBank/DDBJ databases">
        <title>The deep terrestrial virosphere.</title>
        <authorList>
            <person name="Holmfeldt K."/>
            <person name="Nilsson E."/>
            <person name="Simone D."/>
            <person name="Lopez-Fernandez M."/>
            <person name="Wu X."/>
            <person name="de Brujin I."/>
            <person name="Lundin D."/>
            <person name="Andersson A."/>
            <person name="Bertilsson S."/>
            <person name="Dopson M."/>
        </authorList>
    </citation>
    <scope>NUCLEOTIDE SEQUENCE</scope>
    <source>
        <strain evidence="3">MM415A03650</strain>
        <strain evidence="2">TM448A02405</strain>
    </source>
</reference>
<name>A0A6H1ZVJ7_9ZZZZ</name>
<dbReference type="EMBL" id="MT144301">
    <property type="protein sequence ID" value="QJA51953.1"/>
    <property type="molecule type" value="Genomic_DNA"/>
</dbReference>
<evidence type="ECO:0000313" key="3">
    <source>
        <dbReference type="EMBL" id="QJA70582.1"/>
    </source>
</evidence>